<dbReference type="Gene3D" id="1.10.3700.10">
    <property type="entry name" value="AGR C 984p-like"/>
    <property type="match status" value="2"/>
</dbReference>
<sequence>MTYVPVLPASGFAGWSYLNRTLDTQQASFARGGLVARETAGFADKIKGIESVDDLMKDRQVLKVALGAFGLGEDLDNRAFIRRVLESDLTDPTSLANRLSDKRYLDLARTFNFAGEAGPSLAHVATAEAAQSQLADVATPDDLLSNGSLLRATLRQFNLEDMEGNTYFLQQVLESDLSDETSFVNRLGDPRLVELAQAFDFQQKAELSKSAVGFAALFEDRIDSLTSADDLLEDRALLQSALGLFGLEDRIDDTSFLRDVLESDLYDDASFANTLDDKRWAAFSDAFAFGDPYEEPGTAAKFIEVLSEREAGFETASDVMANVPVRLATLDLFGLTNETPDNNPLRLVLEQDPADPNSLVNLLDDKRYLAMSRAFGLGEPDAPPSYPPGFAEAITQSYIDHQFEIAVGESDNNMRLALALERELDTLVGRGGSDNAMWFRVMGSEPLRAVFQTAMGLPDSLAQIDVDQQLSIFQARAERQFGVDSLKDFLEPDKMNELRRRFLAMSSLSNDAGFASSTSIAATLLASAQQQRR</sequence>
<accession>A0A2T6APF8</accession>
<comment type="caution">
    <text evidence="1">The sequence shown here is derived from an EMBL/GenBank/DDBJ whole genome shotgun (WGS) entry which is preliminary data.</text>
</comment>
<name>A0A2T6APF8_9RHOB</name>
<evidence type="ECO:0000313" key="1">
    <source>
        <dbReference type="EMBL" id="PTX45687.1"/>
    </source>
</evidence>
<evidence type="ECO:0000313" key="2">
    <source>
        <dbReference type="Proteomes" id="UP000244069"/>
    </source>
</evidence>
<dbReference type="OrthoDB" id="7824597at2"/>
<dbReference type="Proteomes" id="UP000244069">
    <property type="component" value="Unassembled WGS sequence"/>
</dbReference>
<protein>
    <submittedName>
        <fullName evidence="1">Uncharacterized protein DUF1217</fullName>
    </submittedName>
</protein>
<dbReference type="InterPro" id="IPR023157">
    <property type="entry name" value="AGR-C-984p-like_sf"/>
</dbReference>
<keyword evidence="2" id="KW-1185">Reference proteome</keyword>
<gene>
    <name evidence="1" type="ORF">C8N44_12041</name>
</gene>
<dbReference type="RefSeq" id="WP_107977639.1">
    <property type="nucleotide sequence ID" value="NZ_BMEZ01000008.1"/>
</dbReference>
<dbReference type="SUPFAM" id="SSF158837">
    <property type="entry name" value="AGR C 984p-like"/>
    <property type="match status" value="4"/>
</dbReference>
<dbReference type="InterPro" id="IPR010626">
    <property type="entry name" value="DUF1217"/>
</dbReference>
<reference evidence="1 2" key="1">
    <citation type="submission" date="2018-04" db="EMBL/GenBank/DDBJ databases">
        <title>Genomic Encyclopedia of Archaeal and Bacterial Type Strains, Phase II (KMG-II): from individual species to whole genera.</title>
        <authorList>
            <person name="Goeker M."/>
        </authorList>
    </citation>
    <scope>NUCLEOTIDE SEQUENCE [LARGE SCALE GENOMIC DNA]</scope>
    <source>
        <strain evidence="1 2">DSM 29329</strain>
    </source>
</reference>
<dbReference type="Pfam" id="PF06748">
    <property type="entry name" value="DUF1217"/>
    <property type="match status" value="4"/>
</dbReference>
<dbReference type="EMBL" id="QBKN01000020">
    <property type="protein sequence ID" value="PTX45687.1"/>
    <property type="molecule type" value="Genomic_DNA"/>
</dbReference>
<organism evidence="1 2">
    <name type="scientific">Allosediminivita pacifica</name>
    <dbReference type="NCBI Taxonomy" id="1267769"/>
    <lineage>
        <taxon>Bacteria</taxon>
        <taxon>Pseudomonadati</taxon>
        <taxon>Pseudomonadota</taxon>
        <taxon>Alphaproteobacteria</taxon>
        <taxon>Rhodobacterales</taxon>
        <taxon>Paracoccaceae</taxon>
        <taxon>Allosediminivita</taxon>
    </lineage>
</organism>
<proteinExistence type="predicted"/>
<dbReference type="AlphaFoldDB" id="A0A2T6APF8"/>